<keyword evidence="3 10" id="KW-0349">Heme</keyword>
<dbReference type="OrthoDB" id="2113341at2759"/>
<dbReference type="GO" id="GO:0020037">
    <property type="term" value="F:heme binding"/>
    <property type="evidence" value="ECO:0007669"/>
    <property type="project" value="UniProtKB-UniRule"/>
</dbReference>
<dbReference type="InterPro" id="IPR002016">
    <property type="entry name" value="Haem_peroxidase"/>
</dbReference>
<feature type="binding site" evidence="10">
    <location>
        <position position="224"/>
    </location>
    <ligand>
        <name>Ca(2+)</name>
        <dbReference type="ChEBI" id="CHEBI:29108"/>
        <label>2</label>
    </ligand>
</feature>
<dbReference type="EC" id="1.11.1.-" evidence="13"/>
<keyword evidence="10 13" id="KW-0106">Calcium</keyword>
<dbReference type="Gene3D" id="1.10.420.10">
    <property type="entry name" value="Peroxidase, domain 2"/>
    <property type="match status" value="1"/>
</dbReference>
<evidence type="ECO:0000256" key="5">
    <source>
        <dbReference type="ARBA" id="ARBA00023002"/>
    </source>
</evidence>
<feature type="site" description="Transition state stabilizer" evidence="11">
    <location>
        <position position="82"/>
    </location>
</feature>
<dbReference type="GO" id="GO:0004601">
    <property type="term" value="F:peroxidase activity"/>
    <property type="evidence" value="ECO:0007669"/>
    <property type="project" value="UniProtKB-KW"/>
</dbReference>
<feature type="region of interest" description="Disordered" evidence="14">
    <location>
        <begin position="293"/>
        <end position="315"/>
    </location>
</feature>
<dbReference type="PRINTS" id="PR00458">
    <property type="entry name" value="PEROXIDASE"/>
</dbReference>
<reference evidence="16 17" key="1">
    <citation type="journal article" date="2016" name="Nat. Commun.">
        <title>Ectomycorrhizal ecology is imprinted in the genome of the dominant symbiotic fungus Cenococcum geophilum.</title>
        <authorList>
            <consortium name="DOE Joint Genome Institute"/>
            <person name="Peter M."/>
            <person name="Kohler A."/>
            <person name="Ohm R.A."/>
            <person name="Kuo A."/>
            <person name="Krutzmann J."/>
            <person name="Morin E."/>
            <person name="Arend M."/>
            <person name="Barry K.W."/>
            <person name="Binder M."/>
            <person name="Choi C."/>
            <person name="Clum A."/>
            <person name="Copeland A."/>
            <person name="Grisel N."/>
            <person name="Haridas S."/>
            <person name="Kipfer T."/>
            <person name="LaButti K."/>
            <person name="Lindquist E."/>
            <person name="Lipzen A."/>
            <person name="Maire R."/>
            <person name="Meier B."/>
            <person name="Mihaltcheva S."/>
            <person name="Molinier V."/>
            <person name="Murat C."/>
            <person name="Poggeler S."/>
            <person name="Quandt C.A."/>
            <person name="Sperisen C."/>
            <person name="Tritt A."/>
            <person name="Tisserant E."/>
            <person name="Crous P.W."/>
            <person name="Henrissat B."/>
            <person name="Nehls U."/>
            <person name="Egli S."/>
            <person name="Spatafora J.W."/>
            <person name="Grigoriev I.V."/>
            <person name="Martin F.M."/>
        </authorList>
    </citation>
    <scope>NUCLEOTIDE SEQUENCE [LARGE SCALE GENOMIC DNA]</scope>
    <source>
        <strain evidence="16 17">CBS 207.34</strain>
    </source>
</reference>
<evidence type="ECO:0000259" key="15">
    <source>
        <dbReference type="PROSITE" id="PS50873"/>
    </source>
</evidence>
<keyword evidence="7 12" id="KW-1015">Disulfide bond</keyword>
<evidence type="ECO:0000256" key="1">
    <source>
        <dbReference type="ARBA" id="ARBA00006089"/>
    </source>
</evidence>
<feature type="binding site" description="axial binding residue" evidence="10">
    <location>
        <position position="199"/>
    </location>
    <ligand>
        <name>heme b</name>
        <dbReference type="ChEBI" id="CHEBI:60344"/>
    </ligand>
    <ligandPart>
        <name>Fe</name>
        <dbReference type="ChEBI" id="CHEBI:18248"/>
    </ligandPart>
</feature>
<feature type="binding site" evidence="10">
    <location>
        <position position="96"/>
    </location>
    <ligand>
        <name>Ca(2+)</name>
        <dbReference type="ChEBI" id="CHEBI:29108"/>
        <label>1</label>
    </ligand>
</feature>
<feature type="binding site" evidence="10">
    <location>
        <position position="87"/>
    </location>
    <ligand>
        <name>Ca(2+)</name>
        <dbReference type="ChEBI" id="CHEBI:29108"/>
        <label>1</label>
    </ligand>
</feature>
<feature type="domain" description="Plant heme peroxidase family profile" evidence="15">
    <location>
        <begin position="75"/>
        <end position="309"/>
    </location>
</feature>
<organism evidence="16 17">
    <name type="scientific">Glonium stellatum</name>
    <dbReference type="NCBI Taxonomy" id="574774"/>
    <lineage>
        <taxon>Eukaryota</taxon>
        <taxon>Fungi</taxon>
        <taxon>Dikarya</taxon>
        <taxon>Ascomycota</taxon>
        <taxon>Pezizomycotina</taxon>
        <taxon>Dothideomycetes</taxon>
        <taxon>Pleosporomycetidae</taxon>
        <taxon>Gloniales</taxon>
        <taxon>Gloniaceae</taxon>
        <taxon>Glonium</taxon>
    </lineage>
</organism>
<feature type="disulfide bond" evidence="12">
    <location>
        <begin position="52"/>
        <end position="292"/>
    </location>
</feature>
<keyword evidence="6 10" id="KW-0408">Iron</keyword>
<dbReference type="PROSITE" id="PS50873">
    <property type="entry name" value="PEROXIDASE_4"/>
    <property type="match status" value="1"/>
</dbReference>
<dbReference type="InterPro" id="IPR001621">
    <property type="entry name" value="Ligninase"/>
</dbReference>
<protein>
    <recommendedName>
        <fullName evidence="13">Peroxidase</fullName>
        <ecNumber evidence="13">1.11.1.-</ecNumber>
    </recommendedName>
</protein>
<dbReference type="GO" id="GO:0042744">
    <property type="term" value="P:hydrogen peroxide catabolic process"/>
    <property type="evidence" value="ECO:0007669"/>
    <property type="project" value="TreeGrafter"/>
</dbReference>
<evidence type="ECO:0000256" key="12">
    <source>
        <dbReference type="PIRSR" id="PIRSR601621-4"/>
    </source>
</evidence>
<dbReference type="InterPro" id="IPR044831">
    <property type="entry name" value="Ccp1-like"/>
</dbReference>
<feature type="active site" description="Proton acceptor" evidence="9">
    <location>
        <position position="86"/>
    </location>
</feature>
<comment type="similarity">
    <text evidence="1 13">Belongs to the peroxidase family. Ligninase subfamily.</text>
</comment>
<dbReference type="PANTHER" id="PTHR31356:SF66">
    <property type="entry name" value="CATALASE-PEROXIDASE"/>
    <property type="match status" value="1"/>
</dbReference>
<sequence>MYVPAVIYVLAASGVVQAFQLPDASILTRLHIPSFHNIKRSISDVLSPGASCPAVWSTISSELTPLFLTNGQCNNLARQAIRAAFHDCFNNGCDGSLILAEECSRPEDAGLADICSELPKIKSEHGVGMADLIQFAGAHAIRTCPLGPGMPAYVGRKDSSAPAPAGELPPVNGSGNSLLAMFKAKGFTATDLAALIGAHSVSTQFFVDPSKPGASQDSTPGTWDVTYYRQTLSGTAPFTFESDKNLAAQDEVGPVFKSFVANQLGWSNAFVPAMVKMATLGVPGGTSSLTDCTSALPGGTQKRDIKAAPMGARKN</sequence>
<feature type="binding site" evidence="10">
    <location>
        <position position="94"/>
    </location>
    <ligand>
        <name>Ca(2+)</name>
        <dbReference type="ChEBI" id="CHEBI:29108"/>
        <label>1</label>
    </ligand>
</feature>
<name>A0A8E2JUI3_9PEZI</name>
<evidence type="ECO:0000313" key="16">
    <source>
        <dbReference type="EMBL" id="OCL09694.1"/>
    </source>
</evidence>
<evidence type="ECO:0000256" key="13">
    <source>
        <dbReference type="RuleBase" id="RU363051"/>
    </source>
</evidence>
<evidence type="ECO:0000256" key="2">
    <source>
        <dbReference type="ARBA" id="ARBA00022559"/>
    </source>
</evidence>
<dbReference type="SUPFAM" id="SSF48113">
    <property type="entry name" value="Heme-dependent peroxidases"/>
    <property type="match status" value="1"/>
</dbReference>
<keyword evidence="17" id="KW-1185">Reference proteome</keyword>
<evidence type="ECO:0000256" key="10">
    <source>
        <dbReference type="PIRSR" id="PIRSR601621-2"/>
    </source>
</evidence>
<dbReference type="GO" id="GO:0046872">
    <property type="term" value="F:metal ion binding"/>
    <property type="evidence" value="ECO:0007669"/>
    <property type="project" value="UniProtKB-UniRule"/>
</dbReference>
<feature type="binding site" evidence="10">
    <location>
        <position position="217"/>
    </location>
    <ligand>
        <name>Ca(2+)</name>
        <dbReference type="ChEBI" id="CHEBI:29108"/>
        <label>2</label>
    </ligand>
</feature>
<evidence type="ECO:0000313" key="17">
    <source>
        <dbReference type="Proteomes" id="UP000250140"/>
    </source>
</evidence>
<dbReference type="PROSITE" id="PS00436">
    <property type="entry name" value="PEROXIDASE_2"/>
    <property type="match status" value="1"/>
</dbReference>
<feature type="disulfide bond" evidence="12">
    <location>
        <begin position="73"/>
        <end position="144"/>
    </location>
</feature>
<evidence type="ECO:0000256" key="3">
    <source>
        <dbReference type="ARBA" id="ARBA00022617"/>
    </source>
</evidence>
<evidence type="ECO:0000256" key="7">
    <source>
        <dbReference type="ARBA" id="ARBA00023157"/>
    </source>
</evidence>
<feature type="binding site" evidence="10">
    <location>
        <position position="92"/>
    </location>
    <ligand>
        <name>Ca(2+)</name>
        <dbReference type="ChEBI" id="CHEBI:29108"/>
        <label>1</label>
    </ligand>
</feature>
<dbReference type="PRINTS" id="PR00462">
    <property type="entry name" value="LIGNINASE"/>
</dbReference>
<keyword evidence="2 13" id="KW-0575">Peroxidase</keyword>
<dbReference type="PANTHER" id="PTHR31356">
    <property type="entry name" value="THYLAKOID LUMENAL 29 KDA PROTEIN, CHLOROPLASTIC-RELATED"/>
    <property type="match status" value="1"/>
</dbReference>
<dbReference type="InterPro" id="IPR019794">
    <property type="entry name" value="Peroxidases_AS"/>
</dbReference>
<dbReference type="AlphaFoldDB" id="A0A8E2JUI3"/>
<keyword evidence="8" id="KW-0325">Glycoprotein</keyword>
<evidence type="ECO:0000256" key="9">
    <source>
        <dbReference type="PIRSR" id="PIRSR601621-1"/>
    </source>
</evidence>
<evidence type="ECO:0000256" key="11">
    <source>
        <dbReference type="PIRSR" id="PIRSR601621-3"/>
    </source>
</evidence>
<dbReference type="InterPro" id="IPR010255">
    <property type="entry name" value="Haem_peroxidase_sf"/>
</dbReference>
<comment type="cofactor">
    <cofactor evidence="10 13">
        <name>Ca(2+)</name>
        <dbReference type="ChEBI" id="CHEBI:29108"/>
    </cofactor>
    <text evidence="10 13">Binds 2 calcium ions per subunit.</text>
</comment>
<dbReference type="GO" id="GO:0000302">
    <property type="term" value="P:response to reactive oxygen species"/>
    <property type="evidence" value="ECO:0007669"/>
    <property type="project" value="TreeGrafter"/>
</dbReference>
<evidence type="ECO:0000256" key="6">
    <source>
        <dbReference type="ARBA" id="ARBA00023004"/>
    </source>
</evidence>
<dbReference type="GO" id="GO:0034599">
    <property type="term" value="P:cellular response to oxidative stress"/>
    <property type="evidence" value="ECO:0007669"/>
    <property type="project" value="InterPro"/>
</dbReference>
<evidence type="ECO:0000256" key="8">
    <source>
        <dbReference type="ARBA" id="ARBA00023180"/>
    </source>
</evidence>
<dbReference type="Gene3D" id="1.10.520.10">
    <property type="match status" value="1"/>
</dbReference>
<dbReference type="PROSITE" id="PS00435">
    <property type="entry name" value="PEROXIDASE_1"/>
    <property type="match status" value="1"/>
</dbReference>
<feature type="binding site" evidence="10">
    <location>
        <position position="200"/>
    </location>
    <ligand>
        <name>Ca(2+)</name>
        <dbReference type="ChEBI" id="CHEBI:29108"/>
        <label>2</label>
    </ligand>
</feature>
<dbReference type="Pfam" id="PF00141">
    <property type="entry name" value="peroxidase"/>
    <property type="match status" value="1"/>
</dbReference>
<dbReference type="InterPro" id="IPR019793">
    <property type="entry name" value="Peroxidases_heam-ligand_BS"/>
</dbReference>
<evidence type="ECO:0000256" key="14">
    <source>
        <dbReference type="SAM" id="MobiDB-lite"/>
    </source>
</evidence>
<keyword evidence="5 13" id="KW-0560">Oxidoreductase</keyword>
<comment type="cofactor">
    <cofactor evidence="10">
        <name>heme b</name>
        <dbReference type="ChEBI" id="CHEBI:60344"/>
    </cofactor>
    <text evidence="10">Binds 1 heme b (iron(II)-protoporphyrin IX) group per subunit.</text>
</comment>
<gene>
    <name evidence="16" type="ORF">AOQ84DRAFT_338572</name>
</gene>
<keyword evidence="4 10" id="KW-0479">Metal-binding</keyword>
<evidence type="ECO:0000256" key="4">
    <source>
        <dbReference type="ARBA" id="ARBA00022723"/>
    </source>
</evidence>
<dbReference type="Proteomes" id="UP000250140">
    <property type="component" value="Unassembled WGS sequence"/>
</dbReference>
<accession>A0A8E2JUI3</accession>
<proteinExistence type="inferred from homology"/>
<dbReference type="EMBL" id="KV749379">
    <property type="protein sequence ID" value="OCL09694.1"/>
    <property type="molecule type" value="Genomic_DNA"/>
</dbReference>
<feature type="binding site" evidence="10">
    <location>
        <position position="219"/>
    </location>
    <ligand>
        <name>Ca(2+)</name>
        <dbReference type="ChEBI" id="CHEBI:29108"/>
        <label>2</label>
    </ligand>
</feature>